<name>A0A4R6AUD4_9RHOB</name>
<proteinExistence type="predicted"/>
<keyword evidence="1" id="KW-0732">Signal</keyword>
<keyword evidence="3" id="KW-1185">Reference proteome</keyword>
<dbReference type="AlphaFoldDB" id="A0A4R6AUD4"/>
<reference evidence="2 3" key="1">
    <citation type="submission" date="2019-03" db="EMBL/GenBank/DDBJ databases">
        <title>Rhodobacteraceae bacterium SM1902, a new member of the family Rhodobacteraceae isolated from Yantai.</title>
        <authorList>
            <person name="Sun Y."/>
        </authorList>
    </citation>
    <scope>NUCLEOTIDE SEQUENCE [LARGE SCALE GENOMIC DNA]</scope>
    <source>
        <strain evidence="2 3">SM1902</strain>
    </source>
</reference>
<feature type="signal peptide" evidence="1">
    <location>
        <begin position="1"/>
        <end position="20"/>
    </location>
</feature>
<accession>A0A4R6AUD4</accession>
<evidence type="ECO:0000256" key="1">
    <source>
        <dbReference type="SAM" id="SignalP"/>
    </source>
</evidence>
<dbReference type="OrthoDB" id="543560at2"/>
<organism evidence="2 3">
    <name type="scientific">Meridianimarinicoccus aquatilis</name>
    <dbReference type="NCBI Taxonomy" id="2552766"/>
    <lineage>
        <taxon>Bacteria</taxon>
        <taxon>Pseudomonadati</taxon>
        <taxon>Pseudomonadota</taxon>
        <taxon>Alphaproteobacteria</taxon>
        <taxon>Rhodobacterales</taxon>
        <taxon>Paracoccaceae</taxon>
        <taxon>Meridianimarinicoccus</taxon>
    </lineage>
</organism>
<feature type="chain" id="PRO_5020701811" evidence="1">
    <location>
        <begin position="21"/>
        <end position="598"/>
    </location>
</feature>
<evidence type="ECO:0000313" key="2">
    <source>
        <dbReference type="EMBL" id="TDL86338.1"/>
    </source>
</evidence>
<dbReference type="Gene3D" id="3.20.20.140">
    <property type="entry name" value="Metal-dependent hydrolases"/>
    <property type="match status" value="1"/>
</dbReference>
<protein>
    <submittedName>
        <fullName evidence="2">DUF3604 domain-containing protein</fullName>
    </submittedName>
</protein>
<dbReference type="Pfam" id="PF12228">
    <property type="entry name" value="DUF3604"/>
    <property type="match status" value="1"/>
</dbReference>
<evidence type="ECO:0000313" key="3">
    <source>
        <dbReference type="Proteomes" id="UP000294562"/>
    </source>
</evidence>
<comment type="caution">
    <text evidence="2">The sequence shown here is derived from an EMBL/GenBank/DDBJ whole genome shotgun (WGS) entry which is preliminary data.</text>
</comment>
<dbReference type="EMBL" id="SMZO01000033">
    <property type="protein sequence ID" value="TDL86338.1"/>
    <property type="molecule type" value="Genomic_DNA"/>
</dbReference>
<sequence>MLMRALFSAALIALPVAVSADPNPLRNAYFGETHMHTALSLDAYIGGTRLMPADSLAYARGEPVTLPDGSVAQHKRPLDFAAVTDHSEYIGEMYSAIYEDAPGYDNDELEELRTMSDLEQRQEWFFKYVVSSNRSTTPQHPPFYAGPSTTKSAWDIIVTAANDANDPGVFTAMIGFEWSGAPNGANLHRNVLFRDDNVPDTVPSYIELNQEERLWDWMRVQEAEGRHLLAIPHNSNASKGRMFPDVDSFGAALDLDYARTRQHFEPLIEMMQVKGNSEVHRKFWAADEFAGFENADSIQKNSARIFKQRDFVRGGLKVGLQKQSELGVNPFKYGFMGGTDNHNGLMSAVAEDEFIGAHGPEDGSVERRRTGDVLGWIDGKDLSIGSIGGVWATENTRAAIFDAMKRRETFATSGPRIKIRMFGGPDLSAPADPVAMAEQGYLLGTPMGGDLRPTVIAPTFTVYAEKDPDGANLDRIQIIKGWVDENGDPNEKVIDVVWSGDRAIDLSTGKLPPVGNTVDLTTALFTNDIGTSTLMGSWTDEDFDPQEVAFYYARALEIPTPRWTTYDAVRNDLPLLEDVPATIQERAWGSPLWYSPAG</sequence>
<gene>
    <name evidence="2" type="ORF">E2L05_13770</name>
</gene>
<dbReference type="Proteomes" id="UP000294562">
    <property type="component" value="Unassembled WGS sequence"/>
</dbReference>
<dbReference type="InterPro" id="IPR022028">
    <property type="entry name" value="DUF3604"/>
</dbReference>